<proteinExistence type="predicted"/>
<comment type="caution">
    <text evidence="1">The sequence shown here is derived from an EMBL/GenBank/DDBJ whole genome shotgun (WGS) entry which is preliminary data.</text>
</comment>
<name>A0ABQ3XRS1_9ACTN</name>
<dbReference type="EMBL" id="BOMG01000121">
    <property type="protein sequence ID" value="GID61198.1"/>
    <property type="molecule type" value="Genomic_DNA"/>
</dbReference>
<keyword evidence="2" id="KW-1185">Reference proteome</keyword>
<evidence type="ECO:0000313" key="1">
    <source>
        <dbReference type="EMBL" id="GID61198.1"/>
    </source>
</evidence>
<reference evidence="1 2" key="1">
    <citation type="submission" date="2021-01" db="EMBL/GenBank/DDBJ databases">
        <title>Whole genome shotgun sequence of Actinoplanes couchii NBRC 106145.</title>
        <authorList>
            <person name="Komaki H."/>
            <person name="Tamura T."/>
        </authorList>
    </citation>
    <scope>NUCLEOTIDE SEQUENCE [LARGE SCALE GENOMIC DNA]</scope>
    <source>
        <strain evidence="1 2">NBRC 106145</strain>
    </source>
</reference>
<protein>
    <recommendedName>
        <fullName evidence="3">Secreted protein</fullName>
    </recommendedName>
</protein>
<dbReference type="RefSeq" id="WP_239146029.1">
    <property type="nucleotide sequence ID" value="NZ_BAAAQE010000114.1"/>
</dbReference>
<evidence type="ECO:0000313" key="2">
    <source>
        <dbReference type="Proteomes" id="UP000612282"/>
    </source>
</evidence>
<evidence type="ECO:0008006" key="3">
    <source>
        <dbReference type="Google" id="ProtNLM"/>
    </source>
</evidence>
<organism evidence="1 2">
    <name type="scientific">Actinoplanes couchii</name>
    <dbReference type="NCBI Taxonomy" id="403638"/>
    <lineage>
        <taxon>Bacteria</taxon>
        <taxon>Bacillati</taxon>
        <taxon>Actinomycetota</taxon>
        <taxon>Actinomycetes</taxon>
        <taxon>Micromonosporales</taxon>
        <taxon>Micromonosporaceae</taxon>
        <taxon>Actinoplanes</taxon>
    </lineage>
</organism>
<dbReference type="Proteomes" id="UP000612282">
    <property type="component" value="Unassembled WGS sequence"/>
</dbReference>
<accession>A0ABQ3XRS1</accession>
<gene>
    <name evidence="1" type="ORF">Aco03nite_096020</name>
</gene>
<sequence length="66" mass="7314">MFTFGTLSRPRVRRPLTIAALTGLLLFSFLIIARPASAHGSAIDPPSRHYGCAKRWDTTWTNPVMA</sequence>